<name>A0A8H2VVS7_9HELO</name>
<sequence>MNPSPPPPPGGQYLTATLPSGITSSDHVYRWINDADGFRDSFTRASNVWLKNSPTPEYQSDIYGTVDSKVPSMKYSHSALGSGSDMPINGFGQQGMQAGPGVDRNNQQANGMTSNVLATQEPAINYSISRKAWNDTNIPTARRCQNSGIDANLRDNAYRTIYDVNGRAAYPFNPVAFQHGNNQYPNTMMLMEHTSFESHNNNTQACGHSTFQNEMTTGMMSTMGNNSAGINKGGLAGNNSTIPSTLQSTRHASFASDQQNHALYNSNVQAGLISGSAACLISYNQDTSSMALHFRHRQVNNVDGYGHDYGSNGTMAKIPHMQGINGHQDASTFTTQHAVQNYEGHLNVNFHNSMAPTQHVVRNYGHHMPVNYHHNAISQHPSGANRGRLSDVPLNIAATQYDMRHDQGHIPATIYGQMGDRPVLGPVEIDIHDAIASDIMVSEQVVRKDQGHMPATYYGQKGIPYPNQTNTGHYQSNMIPSPTLMPSFPFNGNVVPPTTGAYHGVPFDFGATNPQYDRTFQPDLRNTFANNVRQLRVDVRTFDAGRKLGPVLLGEFGVFCLFHLFPQEIQDTIFECMFPGPRTEHLGLLVHQSYGRCREYRVELPITLFICQRSRYITFLRYIIIERPKQIQNARKIYGFHVTKISGTKGITQPRPLCIGPHDTLAISADIPKWALEQTFEWLEYLDLKIPGGLKSIKHLELRDNHTTSTNFLDDAVALSNVVGLLDFSPLLPSIFTNGILDKFSGLEKLTLTNVAKDGKNRHALNEEEMVFLWYMIADHLDKTTGLGGKRFVETENIEIKKYERVLGKKLGMGK</sequence>
<protein>
    <submittedName>
        <fullName evidence="1">86c782b1-d4e2-43d9-b1c0-3f1f97394647</fullName>
    </submittedName>
</protein>
<reference evidence="1" key="1">
    <citation type="submission" date="2020-10" db="EMBL/GenBank/DDBJ databases">
        <authorList>
            <person name="Kusch S."/>
        </authorList>
    </citation>
    <scope>NUCLEOTIDE SEQUENCE</scope>
    <source>
        <strain evidence="1">SwB9</strain>
    </source>
</reference>
<dbReference type="Proteomes" id="UP000624404">
    <property type="component" value="Unassembled WGS sequence"/>
</dbReference>
<dbReference type="AlphaFoldDB" id="A0A8H2VVS7"/>
<dbReference type="OrthoDB" id="3547118at2759"/>
<dbReference type="EMBL" id="CAJHIA010000013">
    <property type="protein sequence ID" value="CAD6445101.1"/>
    <property type="molecule type" value="Genomic_DNA"/>
</dbReference>
<accession>A0A8H2VVS7</accession>
<evidence type="ECO:0000313" key="1">
    <source>
        <dbReference type="EMBL" id="CAD6445101.1"/>
    </source>
</evidence>
<gene>
    <name evidence="1" type="ORF">SCLTRI_LOCUS4893</name>
</gene>
<proteinExistence type="predicted"/>
<evidence type="ECO:0000313" key="2">
    <source>
        <dbReference type="Proteomes" id="UP000624404"/>
    </source>
</evidence>
<organism evidence="1 2">
    <name type="scientific">Sclerotinia trifoliorum</name>
    <dbReference type="NCBI Taxonomy" id="28548"/>
    <lineage>
        <taxon>Eukaryota</taxon>
        <taxon>Fungi</taxon>
        <taxon>Dikarya</taxon>
        <taxon>Ascomycota</taxon>
        <taxon>Pezizomycotina</taxon>
        <taxon>Leotiomycetes</taxon>
        <taxon>Helotiales</taxon>
        <taxon>Sclerotiniaceae</taxon>
        <taxon>Sclerotinia</taxon>
    </lineage>
</organism>
<keyword evidence="2" id="KW-1185">Reference proteome</keyword>
<comment type="caution">
    <text evidence="1">The sequence shown here is derived from an EMBL/GenBank/DDBJ whole genome shotgun (WGS) entry which is preliminary data.</text>
</comment>